<dbReference type="Proteomes" id="UP000273143">
    <property type="component" value="Chromosome"/>
</dbReference>
<keyword evidence="1" id="KW-0732">Signal</keyword>
<proteinExistence type="predicted"/>
<dbReference type="EMBL" id="CP029822">
    <property type="protein sequence ID" value="AZS49717.1"/>
    <property type="molecule type" value="Genomic_DNA"/>
</dbReference>
<sequence length="335" mass="38218">MKKLVILMAYTVTSIFSLLALSGCGDGEKTVDQDDKISLVFDYKVSSGLLDRVHRDMDTLLTSQNIKLGNNHQFLISEKTGDNIVTFYLPANSIDQSKKNILTEKFKKIQQEYNQYLYDKAHNIGDIYKLSFDTSFSSNYSSMIDMLVAKNGQKEAYEAAAKPYIKHYESIVTMGSQHELVSSFQGLVLAKACAVEINGLPKINYTTLDLSRFIQKQRVLPNNSFYEARLVLKNAVLTDASGQFDKFISEQPDVRRIVLVPYFTSSSYYQQKPVANSAKVYIVYEMIKSEKFNDTKTMKSCSQPPELLRAKPTYEDKQLHHLIGYQFDLYADHKK</sequence>
<dbReference type="PROSITE" id="PS51257">
    <property type="entry name" value="PROKAR_LIPOPROTEIN"/>
    <property type="match status" value="1"/>
</dbReference>
<reference evidence="3" key="1">
    <citation type="submission" date="2018-06" db="EMBL/GenBank/DDBJ databases">
        <title>Complete genome of Pseudomonas insecticola strain QZS01.</title>
        <authorList>
            <person name="Wang J."/>
            <person name="Su Q."/>
        </authorList>
    </citation>
    <scope>NUCLEOTIDE SEQUENCE [LARGE SCALE GENOMIC DNA]</scope>
    <source>
        <strain evidence="3">QZS01</strain>
    </source>
</reference>
<accession>A0A3S9XBC6</accession>
<organism evidence="2 3">
    <name type="scientific">Entomomonas moraniae</name>
    <dbReference type="NCBI Taxonomy" id="2213226"/>
    <lineage>
        <taxon>Bacteria</taxon>
        <taxon>Pseudomonadati</taxon>
        <taxon>Pseudomonadota</taxon>
        <taxon>Gammaproteobacteria</taxon>
        <taxon>Pseudomonadales</taxon>
        <taxon>Pseudomonadaceae</taxon>
        <taxon>Entomomonas</taxon>
    </lineage>
</organism>
<name>A0A3S9XBC6_9GAMM</name>
<feature type="chain" id="PRO_5019120882" evidence="1">
    <location>
        <begin position="23"/>
        <end position="335"/>
    </location>
</feature>
<dbReference type="AlphaFoldDB" id="A0A3S9XBC6"/>
<evidence type="ECO:0000256" key="1">
    <source>
        <dbReference type="SAM" id="SignalP"/>
    </source>
</evidence>
<gene>
    <name evidence="2" type="ORF">DM558_02500</name>
</gene>
<feature type="signal peptide" evidence="1">
    <location>
        <begin position="1"/>
        <end position="22"/>
    </location>
</feature>
<keyword evidence="3" id="KW-1185">Reference proteome</keyword>
<dbReference type="KEGG" id="emo:DM558_02500"/>
<evidence type="ECO:0000313" key="2">
    <source>
        <dbReference type="EMBL" id="AZS49717.1"/>
    </source>
</evidence>
<evidence type="ECO:0000313" key="3">
    <source>
        <dbReference type="Proteomes" id="UP000273143"/>
    </source>
</evidence>
<protein>
    <submittedName>
        <fullName evidence="2">Uncharacterized protein</fullName>
    </submittedName>
</protein>
<dbReference type="RefSeq" id="WP_127161898.1">
    <property type="nucleotide sequence ID" value="NZ_CP029822.1"/>
</dbReference>